<evidence type="ECO:0000313" key="1">
    <source>
        <dbReference type="EMBL" id="RLM69455.1"/>
    </source>
</evidence>
<dbReference type="SUPFAM" id="SSF52058">
    <property type="entry name" value="L domain-like"/>
    <property type="match status" value="1"/>
</dbReference>
<sequence>MEISICDNLKLLPDTIQHLASLESLELAYCGVLAELPKGIGQLSALRRLYIRVSGNPMVAFCSLAAEAGGAKSDNDE</sequence>
<evidence type="ECO:0000313" key="2">
    <source>
        <dbReference type="Proteomes" id="UP000275267"/>
    </source>
</evidence>
<dbReference type="InterPro" id="IPR032675">
    <property type="entry name" value="LRR_dom_sf"/>
</dbReference>
<dbReference type="OrthoDB" id="2016095at2759"/>
<organism evidence="1 2">
    <name type="scientific">Panicum miliaceum</name>
    <name type="common">Proso millet</name>
    <name type="synonym">Broomcorn millet</name>
    <dbReference type="NCBI Taxonomy" id="4540"/>
    <lineage>
        <taxon>Eukaryota</taxon>
        <taxon>Viridiplantae</taxon>
        <taxon>Streptophyta</taxon>
        <taxon>Embryophyta</taxon>
        <taxon>Tracheophyta</taxon>
        <taxon>Spermatophyta</taxon>
        <taxon>Magnoliopsida</taxon>
        <taxon>Liliopsida</taxon>
        <taxon>Poales</taxon>
        <taxon>Poaceae</taxon>
        <taxon>PACMAD clade</taxon>
        <taxon>Panicoideae</taxon>
        <taxon>Panicodae</taxon>
        <taxon>Paniceae</taxon>
        <taxon>Panicinae</taxon>
        <taxon>Panicum</taxon>
        <taxon>Panicum sect. Panicum</taxon>
    </lineage>
</organism>
<proteinExistence type="predicted"/>
<gene>
    <name evidence="1" type="ORF">C2845_PM17G04260</name>
</gene>
<protein>
    <submittedName>
        <fullName evidence="1">NBS-LRR-like resistance protein</fullName>
    </submittedName>
</protein>
<reference evidence="2" key="1">
    <citation type="journal article" date="2019" name="Nat. Commun.">
        <title>The genome of broomcorn millet.</title>
        <authorList>
            <person name="Zou C."/>
            <person name="Miki D."/>
            <person name="Li D."/>
            <person name="Tang Q."/>
            <person name="Xiao L."/>
            <person name="Rajput S."/>
            <person name="Deng P."/>
            <person name="Jia W."/>
            <person name="Huang R."/>
            <person name="Zhang M."/>
            <person name="Sun Y."/>
            <person name="Hu J."/>
            <person name="Fu X."/>
            <person name="Schnable P.S."/>
            <person name="Li F."/>
            <person name="Zhang H."/>
            <person name="Feng B."/>
            <person name="Zhu X."/>
            <person name="Liu R."/>
            <person name="Schnable J.C."/>
            <person name="Zhu J.-K."/>
            <person name="Zhang H."/>
        </authorList>
    </citation>
    <scope>NUCLEOTIDE SEQUENCE [LARGE SCALE GENOMIC DNA]</scope>
</reference>
<keyword evidence="2" id="KW-1185">Reference proteome</keyword>
<accession>A0A3L6Q0F4</accession>
<name>A0A3L6Q0F4_PANMI</name>
<dbReference type="Proteomes" id="UP000275267">
    <property type="component" value="Unassembled WGS sequence"/>
</dbReference>
<dbReference type="AlphaFoldDB" id="A0A3L6Q0F4"/>
<comment type="caution">
    <text evidence="1">The sequence shown here is derived from an EMBL/GenBank/DDBJ whole genome shotgun (WGS) entry which is preliminary data.</text>
</comment>
<dbReference type="EMBL" id="PQIB02000014">
    <property type="protein sequence ID" value="RLM69455.1"/>
    <property type="molecule type" value="Genomic_DNA"/>
</dbReference>
<dbReference type="Gene3D" id="3.80.10.10">
    <property type="entry name" value="Ribonuclease Inhibitor"/>
    <property type="match status" value="1"/>
</dbReference>